<protein>
    <recommendedName>
        <fullName evidence="1">Helix-turn-helix domain-containing protein</fullName>
    </recommendedName>
</protein>
<evidence type="ECO:0000313" key="3">
    <source>
        <dbReference type="Proteomes" id="UP000422108"/>
    </source>
</evidence>
<organism evidence="2 3">
    <name type="scientific">Desulfosarcina ovata subsp. ovata</name>
    <dbReference type="NCBI Taxonomy" id="2752305"/>
    <lineage>
        <taxon>Bacteria</taxon>
        <taxon>Pseudomonadati</taxon>
        <taxon>Thermodesulfobacteriota</taxon>
        <taxon>Desulfobacteria</taxon>
        <taxon>Desulfobacterales</taxon>
        <taxon>Desulfosarcinaceae</taxon>
        <taxon>Desulfosarcina</taxon>
    </lineage>
</organism>
<dbReference type="Pfam" id="PF12728">
    <property type="entry name" value="HTH_17"/>
    <property type="match status" value="1"/>
</dbReference>
<reference evidence="2 3" key="1">
    <citation type="submission" date="2019-11" db="EMBL/GenBank/DDBJ databases">
        <title>Comparative genomics of hydrocarbon-degrading Desulfosarcina strains.</title>
        <authorList>
            <person name="Watanabe M."/>
            <person name="Kojima H."/>
            <person name="Fukui M."/>
        </authorList>
    </citation>
    <scope>NUCLEOTIDE SEQUENCE [LARGE SCALE GENOMIC DNA]</scope>
    <source>
        <strain evidence="3">oXyS1</strain>
    </source>
</reference>
<proteinExistence type="predicted"/>
<dbReference type="InterPro" id="IPR009061">
    <property type="entry name" value="DNA-bd_dom_put_sf"/>
</dbReference>
<gene>
    <name evidence="2" type="ORF">DSCOOX_52480</name>
</gene>
<dbReference type="Proteomes" id="UP000422108">
    <property type="component" value="Chromosome"/>
</dbReference>
<keyword evidence="3" id="KW-1185">Reference proteome</keyword>
<feature type="domain" description="Helix-turn-helix" evidence="1">
    <location>
        <begin position="7"/>
        <end position="56"/>
    </location>
</feature>
<dbReference type="SUPFAM" id="SSF46955">
    <property type="entry name" value="Putative DNA-binding domain"/>
    <property type="match status" value="1"/>
</dbReference>
<dbReference type="InterPro" id="IPR041657">
    <property type="entry name" value="HTH_17"/>
</dbReference>
<evidence type="ECO:0000259" key="1">
    <source>
        <dbReference type="Pfam" id="PF12728"/>
    </source>
</evidence>
<dbReference type="AlphaFoldDB" id="A0A5K8AHN7"/>
<sequence>MSAKRELLTDQQVAEENNLGVQTLRNWRHQGTGPPYHKMGRCVRYDRKDIDAWVASTRVVPS</sequence>
<evidence type="ECO:0000313" key="2">
    <source>
        <dbReference type="EMBL" id="BBO92068.1"/>
    </source>
</evidence>
<name>A0A5K8AHN7_9BACT</name>
<accession>A0A5K8AHN7</accession>
<dbReference type="RefSeq" id="WP_155312868.1">
    <property type="nucleotide sequence ID" value="NZ_AP021879.1"/>
</dbReference>
<dbReference type="EMBL" id="AP021879">
    <property type="protein sequence ID" value="BBO92068.1"/>
    <property type="molecule type" value="Genomic_DNA"/>
</dbReference>